<feature type="compositionally biased region" description="Polar residues" evidence="1">
    <location>
        <begin position="46"/>
        <end position="57"/>
    </location>
</feature>
<accession>A0A182SJH8</accession>
<feature type="compositionally biased region" description="Polar residues" evidence="1">
    <location>
        <begin position="350"/>
        <end position="362"/>
    </location>
</feature>
<feature type="compositionally biased region" description="Basic and acidic residues" evidence="1">
    <location>
        <begin position="1"/>
        <end position="21"/>
    </location>
</feature>
<dbReference type="InterPro" id="IPR029717">
    <property type="entry name" value="FAM193"/>
</dbReference>
<reference evidence="3" key="1">
    <citation type="submission" date="2013-09" db="EMBL/GenBank/DDBJ databases">
        <title>The Genome Sequence of Anopheles maculatus species B.</title>
        <authorList>
            <consortium name="The Broad Institute Genomics Platform"/>
            <person name="Neafsey D.E."/>
            <person name="Besansky N."/>
            <person name="Howell P."/>
            <person name="Walton C."/>
            <person name="Young S.K."/>
            <person name="Zeng Q."/>
            <person name="Gargeya S."/>
            <person name="Fitzgerald M."/>
            <person name="Haas B."/>
            <person name="Abouelleil A."/>
            <person name="Allen A.W."/>
            <person name="Alvarado L."/>
            <person name="Arachchi H.M."/>
            <person name="Berlin A.M."/>
            <person name="Chapman S.B."/>
            <person name="Gainer-Dewar J."/>
            <person name="Goldberg J."/>
            <person name="Griggs A."/>
            <person name="Gujja S."/>
            <person name="Hansen M."/>
            <person name="Howarth C."/>
            <person name="Imamovic A."/>
            <person name="Ireland A."/>
            <person name="Larimer J."/>
            <person name="McCowan C."/>
            <person name="Murphy C."/>
            <person name="Pearson M."/>
            <person name="Poon T.W."/>
            <person name="Priest M."/>
            <person name="Roberts A."/>
            <person name="Saif S."/>
            <person name="Shea T."/>
            <person name="Sisk P."/>
            <person name="Sykes S."/>
            <person name="Wortman J."/>
            <person name="Nusbaum C."/>
            <person name="Birren B."/>
        </authorList>
    </citation>
    <scope>NUCLEOTIDE SEQUENCE [LARGE SCALE GENOMIC DNA]</scope>
    <source>
        <strain evidence="3">maculatus3</strain>
    </source>
</reference>
<name>A0A182SJH8_9DIPT</name>
<feature type="region of interest" description="Disordered" evidence="1">
    <location>
        <begin position="1"/>
        <end position="100"/>
    </location>
</feature>
<keyword evidence="3" id="KW-1185">Reference proteome</keyword>
<feature type="region of interest" description="Disordered" evidence="1">
    <location>
        <begin position="236"/>
        <end position="259"/>
    </location>
</feature>
<reference evidence="2" key="2">
    <citation type="submission" date="2020-05" db="UniProtKB">
        <authorList>
            <consortium name="EnsemblMetazoa"/>
        </authorList>
    </citation>
    <scope>IDENTIFICATION</scope>
    <source>
        <strain evidence="2">maculatus3</strain>
    </source>
</reference>
<dbReference type="EnsemblMetazoa" id="AMAM007988-RA">
    <property type="protein sequence ID" value="AMAM007988-PA"/>
    <property type="gene ID" value="AMAM007988"/>
</dbReference>
<dbReference type="PANTHER" id="PTHR15109">
    <property type="entry name" value="AGAP004327-PA"/>
    <property type="match status" value="1"/>
</dbReference>
<feature type="compositionally biased region" description="Basic and acidic residues" evidence="1">
    <location>
        <begin position="29"/>
        <end position="45"/>
    </location>
</feature>
<sequence>CKQKSKESTPEITATEHDKSKTHVPAPAQKEKKVPQKKAKQENRESNTTPSGKQQQQQKRDDVEGGAKPAQDASEARPKKQTPAQAMVEKISALLDSPGLSNRQRKQMIRQLEQAQATIQSQLLQNAAKATKAKVQAQAQQEKIANQLAMPGTKAGAGKEPTGGKTARPSATTVDSGGTSGGSASTGPVRNSLMEQLRRGIRAEGLDLPPGITLTRLDAIQAEALRLKRESIRKLSVPAKPAAAPPMDPSPAGMLSGSFGAGSPSNAGMFVVNPMSPIAMPGQDSVIMVNTGKLRGQEQPSPLPDAAPNGTDRKKRNKRRKNKGKEQDDQHSASIGAAGSGAADGGPRPTGNQSSEGSNIVTLRNPMFHGAPMAHGMGSGVGMHPPG</sequence>
<dbReference type="AlphaFoldDB" id="A0A182SJH8"/>
<proteinExistence type="predicted"/>
<feature type="region of interest" description="Disordered" evidence="1">
    <location>
        <begin position="295"/>
        <end position="387"/>
    </location>
</feature>
<evidence type="ECO:0000313" key="2">
    <source>
        <dbReference type="EnsemblMetazoa" id="AMAM007988-PA"/>
    </source>
</evidence>
<dbReference type="Proteomes" id="UP000075901">
    <property type="component" value="Unassembled WGS sequence"/>
</dbReference>
<feature type="region of interest" description="Disordered" evidence="1">
    <location>
        <begin position="152"/>
        <end position="190"/>
    </location>
</feature>
<feature type="compositionally biased region" description="Basic residues" evidence="1">
    <location>
        <begin position="313"/>
        <end position="323"/>
    </location>
</feature>
<evidence type="ECO:0000313" key="3">
    <source>
        <dbReference type="Proteomes" id="UP000075901"/>
    </source>
</evidence>
<dbReference type="PANTHER" id="PTHR15109:SF4">
    <property type="entry name" value="FAM193 C-TERMINAL DOMAIN-CONTAINING PROTEIN"/>
    <property type="match status" value="1"/>
</dbReference>
<protein>
    <submittedName>
        <fullName evidence="2">Uncharacterized protein</fullName>
    </submittedName>
</protein>
<evidence type="ECO:0000256" key="1">
    <source>
        <dbReference type="SAM" id="MobiDB-lite"/>
    </source>
</evidence>
<organism evidence="2 3">
    <name type="scientific">Anopheles maculatus</name>
    <dbReference type="NCBI Taxonomy" id="74869"/>
    <lineage>
        <taxon>Eukaryota</taxon>
        <taxon>Metazoa</taxon>
        <taxon>Ecdysozoa</taxon>
        <taxon>Arthropoda</taxon>
        <taxon>Hexapoda</taxon>
        <taxon>Insecta</taxon>
        <taxon>Pterygota</taxon>
        <taxon>Neoptera</taxon>
        <taxon>Endopterygota</taxon>
        <taxon>Diptera</taxon>
        <taxon>Nematocera</taxon>
        <taxon>Culicoidea</taxon>
        <taxon>Culicidae</taxon>
        <taxon>Anophelinae</taxon>
        <taxon>Anopheles</taxon>
        <taxon>Anopheles maculatus group</taxon>
    </lineage>
</organism>
<dbReference type="VEuPathDB" id="VectorBase:AMAM007988"/>
<feature type="compositionally biased region" description="Low complexity" evidence="1">
    <location>
        <begin position="170"/>
        <end position="187"/>
    </location>
</feature>